<dbReference type="InterPro" id="IPR036396">
    <property type="entry name" value="Cyt_P450_sf"/>
</dbReference>
<organism evidence="10">
    <name type="scientific">Tigriopus kingsejongensis</name>
    <dbReference type="NCBI Taxonomy" id="1133412"/>
    <lineage>
        <taxon>Eukaryota</taxon>
        <taxon>Metazoa</taxon>
        <taxon>Ecdysozoa</taxon>
        <taxon>Arthropoda</taxon>
        <taxon>Crustacea</taxon>
        <taxon>Multicrustacea</taxon>
        <taxon>Hexanauplia</taxon>
        <taxon>Copepoda</taxon>
        <taxon>Harpacticoida</taxon>
        <taxon>Harpacticidae</taxon>
        <taxon>Tigriopus</taxon>
    </lineage>
</organism>
<evidence type="ECO:0000256" key="4">
    <source>
        <dbReference type="ARBA" id="ARBA00022723"/>
    </source>
</evidence>
<evidence type="ECO:0000256" key="7">
    <source>
        <dbReference type="ARBA" id="ARBA00023033"/>
    </source>
</evidence>
<reference evidence="10" key="1">
    <citation type="submission" date="2016-11" db="EMBL/GenBank/DDBJ databases">
        <title>Comparative effects of crude oil on the Antarctic and temperate congenic copepods Tigriopus kingsejongensis and Tigriopus japonicus.</title>
        <authorList>
            <person name="Lee J.-S."/>
        </authorList>
    </citation>
    <scope>NUCLEOTIDE SEQUENCE</scope>
</reference>
<keyword evidence="3 8" id="KW-0349">Heme</keyword>
<dbReference type="PANTHER" id="PTHR24300:SF376">
    <property type="entry name" value="CYTOCHROME P450 15A1"/>
    <property type="match status" value="1"/>
</dbReference>
<dbReference type="AlphaFoldDB" id="A0A2H4FYT5"/>
<dbReference type="PANTHER" id="PTHR24300">
    <property type="entry name" value="CYTOCHROME P450 508A4-RELATED"/>
    <property type="match status" value="1"/>
</dbReference>
<dbReference type="GO" id="GO:0006082">
    <property type="term" value="P:organic acid metabolic process"/>
    <property type="evidence" value="ECO:0007669"/>
    <property type="project" value="TreeGrafter"/>
</dbReference>
<dbReference type="EMBL" id="KY249903">
    <property type="protein sequence ID" value="APH81374.1"/>
    <property type="molecule type" value="mRNA"/>
</dbReference>
<dbReference type="GO" id="GO:0008395">
    <property type="term" value="F:steroid hydroxylase activity"/>
    <property type="evidence" value="ECO:0007669"/>
    <property type="project" value="TreeGrafter"/>
</dbReference>
<dbReference type="Pfam" id="PF00067">
    <property type="entry name" value="p450"/>
    <property type="match status" value="1"/>
</dbReference>
<dbReference type="FunFam" id="1.10.630.10:FF:000036">
    <property type="entry name" value="CYtochrome P450 family"/>
    <property type="match status" value="1"/>
</dbReference>
<evidence type="ECO:0000256" key="8">
    <source>
        <dbReference type="PIRSR" id="PIRSR602401-1"/>
    </source>
</evidence>
<dbReference type="InterPro" id="IPR001128">
    <property type="entry name" value="Cyt_P450"/>
</dbReference>
<dbReference type="GO" id="GO:0006805">
    <property type="term" value="P:xenobiotic metabolic process"/>
    <property type="evidence" value="ECO:0007669"/>
    <property type="project" value="TreeGrafter"/>
</dbReference>
<comment type="similarity">
    <text evidence="2 9">Belongs to the cytochrome P450 family.</text>
</comment>
<keyword evidence="5 9" id="KW-0560">Oxidoreductase</keyword>
<evidence type="ECO:0000256" key="1">
    <source>
        <dbReference type="ARBA" id="ARBA00001971"/>
    </source>
</evidence>
<evidence type="ECO:0000313" key="10">
    <source>
        <dbReference type="EMBL" id="APH81374.1"/>
    </source>
</evidence>
<dbReference type="SUPFAM" id="SSF48264">
    <property type="entry name" value="Cytochrome P450"/>
    <property type="match status" value="1"/>
</dbReference>
<evidence type="ECO:0000256" key="2">
    <source>
        <dbReference type="ARBA" id="ARBA00010617"/>
    </source>
</evidence>
<comment type="cofactor">
    <cofactor evidence="1 8">
        <name>heme</name>
        <dbReference type="ChEBI" id="CHEBI:30413"/>
    </cofactor>
</comment>
<dbReference type="InterPro" id="IPR017972">
    <property type="entry name" value="Cyt_P450_CS"/>
</dbReference>
<proteinExistence type="evidence at transcript level"/>
<dbReference type="PRINTS" id="PR00385">
    <property type="entry name" value="P450"/>
</dbReference>
<accession>A0A2H4FYT5</accession>
<dbReference type="GO" id="GO:0005506">
    <property type="term" value="F:iron ion binding"/>
    <property type="evidence" value="ECO:0007669"/>
    <property type="project" value="InterPro"/>
</dbReference>
<evidence type="ECO:0000256" key="3">
    <source>
        <dbReference type="ARBA" id="ARBA00022617"/>
    </source>
</evidence>
<dbReference type="InterPro" id="IPR050182">
    <property type="entry name" value="Cytochrome_P450_fam2"/>
</dbReference>
<keyword evidence="7 9" id="KW-0503">Monooxygenase</keyword>
<name>A0A2H4FYT5_9MAXI</name>
<protein>
    <submittedName>
        <fullName evidence="10">Cytochrome P450 CYP3031A1</fullName>
    </submittedName>
</protein>
<dbReference type="PROSITE" id="PS00086">
    <property type="entry name" value="CYTOCHROME_P450"/>
    <property type="match status" value="1"/>
</dbReference>
<dbReference type="GO" id="GO:0005737">
    <property type="term" value="C:cytoplasm"/>
    <property type="evidence" value="ECO:0007669"/>
    <property type="project" value="TreeGrafter"/>
</dbReference>
<keyword evidence="6 8" id="KW-0408">Iron</keyword>
<dbReference type="PRINTS" id="PR00463">
    <property type="entry name" value="EP450I"/>
</dbReference>
<feature type="binding site" description="axial binding residue" evidence="8">
    <location>
        <position position="449"/>
    </location>
    <ligand>
        <name>heme</name>
        <dbReference type="ChEBI" id="CHEBI:30413"/>
    </ligand>
    <ligandPart>
        <name>Fe</name>
        <dbReference type="ChEBI" id="CHEBI:18248"/>
    </ligandPart>
</feature>
<dbReference type="GO" id="GO:0020037">
    <property type="term" value="F:heme binding"/>
    <property type="evidence" value="ECO:0007669"/>
    <property type="project" value="InterPro"/>
</dbReference>
<evidence type="ECO:0000256" key="9">
    <source>
        <dbReference type="RuleBase" id="RU000461"/>
    </source>
</evidence>
<dbReference type="Gene3D" id="1.10.630.10">
    <property type="entry name" value="Cytochrome P450"/>
    <property type="match status" value="1"/>
</dbReference>
<dbReference type="GO" id="GO:0016712">
    <property type="term" value="F:oxidoreductase activity, acting on paired donors, with incorporation or reduction of molecular oxygen, reduced flavin or flavoprotein as one donor, and incorporation of one atom of oxygen"/>
    <property type="evidence" value="ECO:0007669"/>
    <property type="project" value="TreeGrafter"/>
</dbReference>
<keyword evidence="4 8" id="KW-0479">Metal-binding</keyword>
<evidence type="ECO:0000256" key="6">
    <source>
        <dbReference type="ARBA" id="ARBA00023004"/>
    </source>
</evidence>
<evidence type="ECO:0000256" key="5">
    <source>
        <dbReference type="ARBA" id="ARBA00023002"/>
    </source>
</evidence>
<sequence length="504" mass="57877">MLELIALVVVVLILAWYVKNRLPANYPPTPPTRLPLFGHSHYLLFTRNSGIEAIDELFHKYSKDGVMAFHLGSFKLVIIGSFDLLKECFKAEDTNFRQANKENLALAILLRRSKNGNEGIIEGVGRIWTEQRRFMLSTFKDFGFGKSDMERMIKDEVVFFLDYIEKSNQSGPIKTINMFNTAVLNILWQMIAGERFDYDDKDLKNIFELVTEAILAAGIKPSIAFIFPWLRDIFPNIDPLYKNVQIMQNVKDFLDSVVQEHRKTFDPYHIRDFIDAYLLEMEKTTDVDSSFCKTNGDEMILQTLIDLFFAGSETTSSTLSWAVLYLIINPEVQTKIHEEIKTVIGLERTPDLADRADLPYLDASILEIQRLGDTVPNGLMHANPFVGFQLGKYYVPQGHTFQGDFSEIMQDPEYWPKPEEFKPERHINDEGEVVIDQRIIPFSIGKRKCPGETLAKSTIFLVLALLLQRFEIFPIDPNNPPPNEGICGITRIPKPFSFNLKRRS</sequence>
<dbReference type="InterPro" id="IPR002401">
    <property type="entry name" value="Cyt_P450_E_grp-I"/>
</dbReference>